<dbReference type="AlphaFoldDB" id="A0A1Y6AQG6"/>
<sequence>MSGLLGAILCDCSGRYYCNPNSKCTSYMGNHTYDVWDCKTGTSCGSTVVFRCSCTVGKPI</sequence>
<reference evidence="2" key="1">
    <citation type="submission" date="2017-04" db="EMBL/GenBank/DDBJ databases">
        <authorList>
            <person name="Criscuolo A."/>
        </authorList>
    </citation>
    <scope>NUCLEOTIDE SEQUENCE [LARGE SCALE GENOMIC DNA]</scope>
</reference>
<evidence type="ECO:0000313" key="1">
    <source>
        <dbReference type="EMBL" id="SME43880.1"/>
    </source>
</evidence>
<proteinExistence type="predicted"/>
<accession>A0A1Y6AQG6</accession>
<dbReference type="Proteomes" id="UP000194439">
    <property type="component" value="Unassembled WGS sequence"/>
</dbReference>
<name>A0A1Y6AQG6_9BACI</name>
<evidence type="ECO:0000313" key="2">
    <source>
        <dbReference type="Proteomes" id="UP000194439"/>
    </source>
</evidence>
<organism evidence="1 2">
    <name type="scientific">Bacillus mobilis</name>
    <dbReference type="NCBI Taxonomy" id="2026190"/>
    <lineage>
        <taxon>Bacteria</taxon>
        <taxon>Bacillati</taxon>
        <taxon>Bacillota</taxon>
        <taxon>Bacilli</taxon>
        <taxon>Bacillales</taxon>
        <taxon>Bacillaceae</taxon>
        <taxon>Bacillus</taxon>
        <taxon>Bacillus cereus group</taxon>
    </lineage>
</organism>
<gene>
    <name evidence="1" type="ORF">BACERE00185_04909</name>
</gene>
<protein>
    <submittedName>
        <fullName evidence="1">Uncharacterized protein</fullName>
    </submittedName>
</protein>
<dbReference type="EMBL" id="FWZD01000071">
    <property type="protein sequence ID" value="SME43880.1"/>
    <property type="molecule type" value="Genomic_DNA"/>
</dbReference>